<sequence>MILVTGATGSIGGHLVRRLADDGVPFRAMVRDEARGEALGVDFVVGDFDDPDSVARALDGVDRLFLNAGGAVPADGEQPMVRQQRDAIDAARRAGVSRIVKISVWGAEEGGRLAVGAHWRIEQHLKASGVEWSLLQPSGFMQNFVTGAGSFTADGDLIGNHLDAPVSYIDAQDIAACAAVLLTGWRGAGETYVLTGPEALTQTEIAARLTTAVGTTVRNVGMPPAEMAAALTAQGLPARFADDVATLWAGIADGALATTTDAVRELTGRPPRTFDEFLAENRDALQAVLAPRH</sequence>
<dbReference type="InterPro" id="IPR051604">
    <property type="entry name" value="Ergot_Alk_Oxidoreductase"/>
</dbReference>
<evidence type="ECO:0000313" key="3">
    <source>
        <dbReference type="Proteomes" id="UP000680866"/>
    </source>
</evidence>
<dbReference type="RefSeq" id="WP_212819900.1">
    <property type="nucleotide sequence ID" value="NZ_AP023359.1"/>
</dbReference>
<organism evidence="2 3">
    <name type="scientific">Polymorphospora rubra</name>
    <dbReference type="NCBI Taxonomy" id="338584"/>
    <lineage>
        <taxon>Bacteria</taxon>
        <taxon>Bacillati</taxon>
        <taxon>Actinomycetota</taxon>
        <taxon>Actinomycetes</taxon>
        <taxon>Micromonosporales</taxon>
        <taxon>Micromonosporaceae</taxon>
        <taxon>Polymorphospora</taxon>
    </lineage>
</organism>
<evidence type="ECO:0000313" key="2">
    <source>
        <dbReference type="EMBL" id="BCJ70169.1"/>
    </source>
</evidence>
<dbReference type="Gene3D" id="3.90.25.10">
    <property type="entry name" value="UDP-galactose 4-epimerase, domain 1"/>
    <property type="match status" value="1"/>
</dbReference>
<reference evidence="2" key="1">
    <citation type="submission" date="2020-08" db="EMBL/GenBank/DDBJ databases">
        <title>Whole genome shotgun sequence of Polymorphospora rubra NBRC 101157.</title>
        <authorList>
            <person name="Komaki H."/>
            <person name="Tamura T."/>
        </authorList>
    </citation>
    <scope>NUCLEOTIDE SEQUENCE</scope>
    <source>
        <strain evidence="2">NBRC 101157</strain>
    </source>
</reference>
<dbReference type="AlphaFoldDB" id="A0A810NDN4"/>
<dbReference type="InterPro" id="IPR036291">
    <property type="entry name" value="NAD(P)-bd_dom_sf"/>
</dbReference>
<dbReference type="InterPro" id="IPR008030">
    <property type="entry name" value="NmrA-like"/>
</dbReference>
<dbReference type="KEGG" id="pry:Prubr_71900"/>
<name>A0A810NDN4_9ACTN</name>
<dbReference type="Proteomes" id="UP000680866">
    <property type="component" value="Chromosome"/>
</dbReference>
<dbReference type="EMBL" id="AP023359">
    <property type="protein sequence ID" value="BCJ70169.1"/>
    <property type="molecule type" value="Genomic_DNA"/>
</dbReference>
<dbReference type="Pfam" id="PF05368">
    <property type="entry name" value="NmrA"/>
    <property type="match status" value="1"/>
</dbReference>
<dbReference type="Gene3D" id="3.40.50.720">
    <property type="entry name" value="NAD(P)-binding Rossmann-like Domain"/>
    <property type="match status" value="1"/>
</dbReference>
<protein>
    <submittedName>
        <fullName evidence="2">NAD(P)-dependent oxidoreductase</fullName>
    </submittedName>
</protein>
<evidence type="ECO:0000259" key="1">
    <source>
        <dbReference type="Pfam" id="PF05368"/>
    </source>
</evidence>
<dbReference type="PANTHER" id="PTHR43162:SF1">
    <property type="entry name" value="PRESTALK A DIFFERENTIATION PROTEIN A"/>
    <property type="match status" value="1"/>
</dbReference>
<dbReference type="CDD" id="cd05269">
    <property type="entry name" value="TMR_SDR_a"/>
    <property type="match status" value="1"/>
</dbReference>
<dbReference type="SUPFAM" id="SSF51735">
    <property type="entry name" value="NAD(P)-binding Rossmann-fold domains"/>
    <property type="match status" value="1"/>
</dbReference>
<keyword evidence="3" id="KW-1185">Reference proteome</keyword>
<proteinExistence type="predicted"/>
<accession>A0A810NDN4</accession>
<feature type="domain" description="NmrA-like" evidence="1">
    <location>
        <begin position="2"/>
        <end position="277"/>
    </location>
</feature>
<gene>
    <name evidence="2" type="ORF">Prubr_71900</name>
</gene>
<dbReference type="PANTHER" id="PTHR43162">
    <property type="match status" value="1"/>
</dbReference>